<feature type="region of interest" description="Disordered" evidence="1">
    <location>
        <begin position="186"/>
        <end position="207"/>
    </location>
</feature>
<name>A0A9J7I208_MUSDO</name>
<keyword evidence="2" id="KW-1133">Transmembrane helix</keyword>
<gene>
    <name evidence="4" type="primary">LOC101899226</name>
</gene>
<evidence type="ECO:0000256" key="2">
    <source>
        <dbReference type="SAM" id="Phobius"/>
    </source>
</evidence>
<dbReference type="VEuPathDB" id="VectorBase:MDOMA2_017209"/>
<feature type="transmembrane region" description="Helical" evidence="2">
    <location>
        <begin position="87"/>
        <end position="120"/>
    </location>
</feature>
<protein>
    <submittedName>
        <fullName evidence="4">Uncharacterized protein LOC101899226</fullName>
    </submittedName>
</protein>
<dbReference type="OrthoDB" id="8019798at2759"/>
<feature type="transmembrane region" description="Helical" evidence="2">
    <location>
        <begin position="126"/>
        <end position="156"/>
    </location>
</feature>
<proteinExistence type="predicted"/>
<evidence type="ECO:0000313" key="3">
    <source>
        <dbReference type="Proteomes" id="UP001652621"/>
    </source>
</evidence>
<evidence type="ECO:0000256" key="1">
    <source>
        <dbReference type="SAM" id="MobiDB-lite"/>
    </source>
</evidence>
<organism evidence="3 4">
    <name type="scientific">Musca domestica</name>
    <name type="common">House fly</name>
    <dbReference type="NCBI Taxonomy" id="7370"/>
    <lineage>
        <taxon>Eukaryota</taxon>
        <taxon>Metazoa</taxon>
        <taxon>Ecdysozoa</taxon>
        <taxon>Arthropoda</taxon>
        <taxon>Hexapoda</taxon>
        <taxon>Insecta</taxon>
        <taxon>Pterygota</taxon>
        <taxon>Neoptera</taxon>
        <taxon>Endopterygota</taxon>
        <taxon>Diptera</taxon>
        <taxon>Brachycera</taxon>
        <taxon>Muscomorpha</taxon>
        <taxon>Muscoidea</taxon>
        <taxon>Muscidae</taxon>
        <taxon>Musca</taxon>
    </lineage>
</organism>
<dbReference type="RefSeq" id="XP_005180913.2">
    <property type="nucleotide sequence ID" value="XM_005180856.4"/>
</dbReference>
<feature type="compositionally biased region" description="Polar residues" evidence="1">
    <location>
        <begin position="186"/>
        <end position="200"/>
    </location>
</feature>
<dbReference type="VEuPathDB" id="VectorBase:MDOA002324"/>
<accession>A0A9J7I208</accession>
<feature type="region of interest" description="Disordered" evidence="1">
    <location>
        <begin position="1"/>
        <end position="33"/>
    </location>
</feature>
<dbReference type="Proteomes" id="UP001652621">
    <property type="component" value="Unplaced"/>
</dbReference>
<dbReference type="GeneID" id="101899226"/>
<reference evidence="4" key="1">
    <citation type="submission" date="2025-08" db="UniProtKB">
        <authorList>
            <consortium name="RefSeq"/>
        </authorList>
    </citation>
    <scope>IDENTIFICATION</scope>
    <source>
        <strain evidence="4">Aabys</strain>
        <tissue evidence="4">Whole body</tissue>
    </source>
</reference>
<dbReference type="STRING" id="7370.A0A1I8M8G4"/>
<dbReference type="Pfam" id="PF16015">
    <property type="entry name" value="Promethin"/>
    <property type="match status" value="1"/>
</dbReference>
<keyword evidence="3" id="KW-1185">Reference proteome</keyword>
<feature type="compositionally biased region" description="Polar residues" evidence="1">
    <location>
        <begin position="18"/>
        <end position="33"/>
    </location>
</feature>
<evidence type="ECO:0000313" key="4">
    <source>
        <dbReference type="RefSeq" id="XP_005180913.2"/>
    </source>
</evidence>
<keyword evidence="2" id="KW-0812">Transmembrane</keyword>
<dbReference type="eggNOG" id="ENOG502SE0X">
    <property type="taxonomic scope" value="Eukaryota"/>
</dbReference>
<keyword evidence="2" id="KW-0472">Membrane</keyword>
<sequence>MVFKETDTTPPSDEEDNPSMSEQGPQNEPNPTYSVESQEILRILLEIGKKLYIQMKMLFHFVMTDLGGYQLIDRIVQWSVQNPQMALCVLAAGLVASLPILIFICVGLSTLFVTLTGFLVLEGTLLTIFSMMLCGLLGALVIVVLFFLVVGLFAYFGFAQIYDLYGNVESHKSALLRFLQNEKQTLPQKSKRSQTTNATSGHEDIVN</sequence>